<evidence type="ECO:0000313" key="2">
    <source>
        <dbReference type="Proteomes" id="UP000238348"/>
    </source>
</evidence>
<accession>A0A2L0F043</accession>
<dbReference type="Proteomes" id="UP000238348">
    <property type="component" value="Chromosome"/>
</dbReference>
<reference evidence="1 2" key="1">
    <citation type="submission" date="2015-09" db="EMBL/GenBank/DDBJ databases">
        <title>Sorangium comparison.</title>
        <authorList>
            <person name="Zaburannyi N."/>
            <person name="Bunk B."/>
            <person name="Overmann J."/>
            <person name="Mueller R."/>
        </authorList>
    </citation>
    <scope>NUCLEOTIDE SEQUENCE [LARGE SCALE GENOMIC DNA]</scope>
    <source>
        <strain evidence="1 2">So ce26</strain>
    </source>
</reference>
<gene>
    <name evidence="1" type="ORF">SOCE26_063750</name>
</gene>
<name>A0A2L0F043_SORCE</name>
<evidence type="ECO:0000313" key="1">
    <source>
        <dbReference type="EMBL" id="AUX44905.1"/>
    </source>
</evidence>
<dbReference type="AlphaFoldDB" id="A0A2L0F043"/>
<dbReference type="EMBL" id="CP012673">
    <property type="protein sequence ID" value="AUX44905.1"/>
    <property type="molecule type" value="Genomic_DNA"/>
</dbReference>
<sequence length="197" mass="21406">MSAARAAVKGIGSGPGTTYAVRIVSAVEPSPNASLFLCITFFPSERLATAVLRLVSSFCGMVLDDANVSSRFYMAAHELAENITKYSTGPRVSLELALEEDQSAYVMKIRARNEASPEQLREVERRLLELKTASDPVKHYDDLICETAMVEGVSGLGLARVRAEGGLDVDYKIEGNELTITAHAPVGRWRCDDQPKA</sequence>
<evidence type="ECO:0008006" key="3">
    <source>
        <dbReference type="Google" id="ProtNLM"/>
    </source>
</evidence>
<organism evidence="1 2">
    <name type="scientific">Sorangium cellulosum</name>
    <name type="common">Polyangium cellulosum</name>
    <dbReference type="NCBI Taxonomy" id="56"/>
    <lineage>
        <taxon>Bacteria</taxon>
        <taxon>Pseudomonadati</taxon>
        <taxon>Myxococcota</taxon>
        <taxon>Polyangia</taxon>
        <taxon>Polyangiales</taxon>
        <taxon>Polyangiaceae</taxon>
        <taxon>Sorangium</taxon>
    </lineage>
</organism>
<proteinExistence type="predicted"/>
<protein>
    <recommendedName>
        <fullName evidence="3">Histidine kinase/HSP90-like ATPase domain-containing protein</fullName>
    </recommendedName>
</protein>